<name>A0A8J7BWT9_9CYAN</name>
<proteinExistence type="predicted"/>
<dbReference type="InterPro" id="IPR029060">
    <property type="entry name" value="PIN-like_dom_sf"/>
</dbReference>
<dbReference type="EMBL" id="JACXAE010000025">
    <property type="protein sequence ID" value="MBD2771573.1"/>
    <property type="molecule type" value="Genomic_DNA"/>
</dbReference>
<protein>
    <submittedName>
        <fullName evidence="2">PIN domain-containing protein</fullName>
    </submittedName>
</protein>
<evidence type="ECO:0000259" key="1">
    <source>
        <dbReference type="Pfam" id="PF13470"/>
    </source>
</evidence>
<feature type="domain" description="PIN" evidence="1">
    <location>
        <begin position="2"/>
        <end position="115"/>
    </location>
</feature>
<evidence type="ECO:0000313" key="2">
    <source>
        <dbReference type="EMBL" id="MBD2771573.1"/>
    </source>
</evidence>
<comment type="caution">
    <text evidence="2">The sequence shown here is derived from an EMBL/GenBank/DDBJ whole genome shotgun (WGS) entry which is preliminary data.</text>
</comment>
<dbReference type="SUPFAM" id="SSF88723">
    <property type="entry name" value="PIN domain-like"/>
    <property type="match status" value="1"/>
</dbReference>
<sequence length="137" mass="15577">MKVLLDTNVIVDVAIERHPFYQESVQVLSFVYLKQIEGYISASTFSDIYYIIRKVKGRDSTLDFLRRISTFCQVATVDQAAITMALNANFKDFEDAIQYSTTIVNQLDAIVTRNAQDFTVTSPRIITPAQLIQELTN</sequence>
<evidence type="ECO:0000313" key="3">
    <source>
        <dbReference type="Proteomes" id="UP000629098"/>
    </source>
</evidence>
<reference evidence="2" key="1">
    <citation type="submission" date="2020-09" db="EMBL/GenBank/DDBJ databases">
        <title>Iningainema tapete sp. nov. (Scytonemataceae, Cyanobacteria) from greenhouses in central Florida (USA) produces two types of nodularin with biosynthetic potential for microcystin-LR and anabaenopeptins.</title>
        <authorList>
            <person name="Berthold D.E."/>
            <person name="Lefler F.W."/>
            <person name="Huang I.-S."/>
            <person name="Abdulla H."/>
            <person name="Zimba P.V."/>
            <person name="Laughinghouse H.D. IV."/>
        </authorList>
    </citation>
    <scope>NUCLEOTIDE SEQUENCE</scope>
    <source>
        <strain evidence="2">BLCCT55</strain>
    </source>
</reference>
<dbReference type="InterPro" id="IPR002716">
    <property type="entry name" value="PIN_dom"/>
</dbReference>
<accession>A0A8J7BWT9</accession>
<dbReference type="RefSeq" id="WP_190825860.1">
    <property type="nucleotide sequence ID" value="NZ_CAWPPI010000025.1"/>
</dbReference>
<dbReference type="Proteomes" id="UP000629098">
    <property type="component" value="Unassembled WGS sequence"/>
</dbReference>
<keyword evidence="3" id="KW-1185">Reference proteome</keyword>
<gene>
    <name evidence="2" type="ORF">ICL16_05445</name>
</gene>
<dbReference type="Pfam" id="PF13470">
    <property type="entry name" value="PIN_3"/>
    <property type="match status" value="1"/>
</dbReference>
<dbReference type="Gene3D" id="3.40.50.1010">
    <property type="entry name" value="5'-nuclease"/>
    <property type="match status" value="1"/>
</dbReference>
<dbReference type="AlphaFoldDB" id="A0A8J7BWT9"/>
<organism evidence="2 3">
    <name type="scientific">Iningainema tapete BLCC-T55</name>
    <dbReference type="NCBI Taxonomy" id="2748662"/>
    <lineage>
        <taxon>Bacteria</taxon>
        <taxon>Bacillati</taxon>
        <taxon>Cyanobacteriota</taxon>
        <taxon>Cyanophyceae</taxon>
        <taxon>Nostocales</taxon>
        <taxon>Scytonemataceae</taxon>
        <taxon>Iningainema tapete</taxon>
    </lineage>
</organism>